<dbReference type="PANTHER" id="PTHR24148:SF64">
    <property type="entry name" value="HETEROKARYON INCOMPATIBILITY DOMAIN-CONTAINING PROTEIN"/>
    <property type="match status" value="1"/>
</dbReference>
<dbReference type="EMBL" id="AMGY01000009">
    <property type="protein sequence ID" value="EXJ78009.1"/>
    <property type="molecule type" value="Genomic_DNA"/>
</dbReference>
<dbReference type="RefSeq" id="XP_007737454.1">
    <property type="nucleotide sequence ID" value="XM_007739264.1"/>
</dbReference>
<accession>W9Y6G2</accession>
<evidence type="ECO:0000313" key="3">
    <source>
        <dbReference type="Proteomes" id="UP000019478"/>
    </source>
</evidence>
<organism evidence="2 3">
    <name type="scientific">Capronia epimyces CBS 606.96</name>
    <dbReference type="NCBI Taxonomy" id="1182542"/>
    <lineage>
        <taxon>Eukaryota</taxon>
        <taxon>Fungi</taxon>
        <taxon>Dikarya</taxon>
        <taxon>Ascomycota</taxon>
        <taxon>Pezizomycotina</taxon>
        <taxon>Eurotiomycetes</taxon>
        <taxon>Chaetothyriomycetidae</taxon>
        <taxon>Chaetothyriales</taxon>
        <taxon>Herpotrichiellaceae</taxon>
        <taxon>Capronia</taxon>
    </lineage>
</organism>
<dbReference type="Pfam" id="PF06985">
    <property type="entry name" value="HET"/>
    <property type="match status" value="1"/>
</dbReference>
<gene>
    <name evidence="2" type="ORF">A1O3_09168</name>
</gene>
<dbReference type="Proteomes" id="UP000019478">
    <property type="component" value="Unassembled WGS sequence"/>
</dbReference>
<dbReference type="OrthoDB" id="4161644at2759"/>
<evidence type="ECO:0000313" key="2">
    <source>
        <dbReference type="EMBL" id="EXJ78009.1"/>
    </source>
</evidence>
<name>W9Y6G2_9EURO</name>
<reference evidence="2 3" key="1">
    <citation type="submission" date="2013-03" db="EMBL/GenBank/DDBJ databases">
        <title>The Genome Sequence of Capronia epimyces CBS 606.96.</title>
        <authorList>
            <consortium name="The Broad Institute Genomics Platform"/>
            <person name="Cuomo C."/>
            <person name="de Hoog S."/>
            <person name="Gorbushina A."/>
            <person name="Walker B."/>
            <person name="Young S.K."/>
            <person name="Zeng Q."/>
            <person name="Gargeya S."/>
            <person name="Fitzgerald M."/>
            <person name="Haas B."/>
            <person name="Abouelleil A."/>
            <person name="Allen A.W."/>
            <person name="Alvarado L."/>
            <person name="Arachchi H.M."/>
            <person name="Berlin A.M."/>
            <person name="Chapman S.B."/>
            <person name="Gainer-Dewar J."/>
            <person name="Goldberg J."/>
            <person name="Griggs A."/>
            <person name="Gujja S."/>
            <person name="Hansen M."/>
            <person name="Howarth C."/>
            <person name="Imamovic A."/>
            <person name="Ireland A."/>
            <person name="Larimer J."/>
            <person name="McCowan C."/>
            <person name="Murphy C."/>
            <person name="Pearson M."/>
            <person name="Poon T.W."/>
            <person name="Priest M."/>
            <person name="Roberts A."/>
            <person name="Saif S."/>
            <person name="Shea T."/>
            <person name="Sisk P."/>
            <person name="Sykes S."/>
            <person name="Wortman J."/>
            <person name="Nusbaum C."/>
            <person name="Birren B."/>
        </authorList>
    </citation>
    <scope>NUCLEOTIDE SEQUENCE [LARGE SCALE GENOMIC DNA]</scope>
    <source>
        <strain evidence="2 3">CBS 606.96</strain>
    </source>
</reference>
<sequence length="197" mass="22294">MLDPVWQPIPNDRESFRLLSLHAGGANSPIEATLIVARLSQPPHYEALSYNWELAQVPHEPFPANIKVNGEHVISLRPDLAAALKTLRYLDGPRLLYVDALCIDQEDKLEKTRQVMLMGQIFQTAGRVLSWLGPSDVPVATDLLFEATTKVEPDDYEVDSGVWRTSHVCSLSSELTSLKQTMMSLIERPYWRRAWIV</sequence>
<dbReference type="InterPro" id="IPR052895">
    <property type="entry name" value="HetReg/Transcr_Mod"/>
</dbReference>
<dbReference type="InterPro" id="IPR010730">
    <property type="entry name" value="HET"/>
</dbReference>
<dbReference type="GeneID" id="19173254"/>
<dbReference type="STRING" id="1182542.W9Y6G2"/>
<keyword evidence="3" id="KW-1185">Reference proteome</keyword>
<proteinExistence type="predicted"/>
<comment type="caution">
    <text evidence="2">The sequence shown here is derived from an EMBL/GenBank/DDBJ whole genome shotgun (WGS) entry which is preliminary data.</text>
</comment>
<dbReference type="PANTHER" id="PTHR24148">
    <property type="entry name" value="ANKYRIN REPEAT DOMAIN-CONTAINING PROTEIN 39 HOMOLOG-RELATED"/>
    <property type="match status" value="1"/>
</dbReference>
<dbReference type="AlphaFoldDB" id="W9Y6G2"/>
<feature type="domain" description="Heterokaryon incompatibility" evidence="1">
    <location>
        <begin position="45"/>
        <end position="197"/>
    </location>
</feature>
<protein>
    <recommendedName>
        <fullName evidence="1">Heterokaryon incompatibility domain-containing protein</fullName>
    </recommendedName>
</protein>
<dbReference type="HOGENOM" id="CLU_004184_6_0_1"/>
<evidence type="ECO:0000259" key="1">
    <source>
        <dbReference type="Pfam" id="PF06985"/>
    </source>
</evidence>